<proteinExistence type="predicted"/>
<organism evidence="1 2">
    <name type="scientific">Bordetella genomosp. 10</name>
    <dbReference type="NCBI Taxonomy" id="1416804"/>
    <lineage>
        <taxon>Bacteria</taxon>
        <taxon>Pseudomonadati</taxon>
        <taxon>Pseudomonadota</taxon>
        <taxon>Betaproteobacteria</taxon>
        <taxon>Burkholderiales</taxon>
        <taxon>Alcaligenaceae</taxon>
        <taxon>Bordetella</taxon>
    </lineage>
</organism>
<dbReference type="InterPro" id="IPR008514">
    <property type="entry name" value="T6SS_Hcp"/>
</dbReference>
<dbReference type="AlphaFoldDB" id="A0A261SIT5"/>
<dbReference type="PANTHER" id="PTHR36152">
    <property type="entry name" value="CYTOPLASMIC PROTEIN-RELATED"/>
    <property type="match status" value="1"/>
</dbReference>
<gene>
    <name evidence="1" type="ORF">CAL29_02515</name>
</gene>
<dbReference type="Proteomes" id="UP000216020">
    <property type="component" value="Unassembled WGS sequence"/>
</dbReference>
<dbReference type="EMBL" id="NEVM01000001">
    <property type="protein sequence ID" value="OZI37314.1"/>
    <property type="molecule type" value="Genomic_DNA"/>
</dbReference>
<dbReference type="PANTHER" id="PTHR36152:SF5">
    <property type="entry name" value="PROTEIN HCP1"/>
    <property type="match status" value="1"/>
</dbReference>
<dbReference type="InterPro" id="IPR053165">
    <property type="entry name" value="HSI-I_assembly_Hcp1"/>
</dbReference>
<evidence type="ECO:0000313" key="1">
    <source>
        <dbReference type="EMBL" id="OZI37314.1"/>
    </source>
</evidence>
<dbReference type="RefSeq" id="WP_256977147.1">
    <property type="nucleotide sequence ID" value="NZ_NEVM01000001.1"/>
</dbReference>
<dbReference type="Gene3D" id="2.30.110.20">
    <property type="entry name" value="Hcp1-like"/>
    <property type="match status" value="1"/>
</dbReference>
<reference evidence="2" key="1">
    <citation type="submission" date="2017-05" db="EMBL/GenBank/DDBJ databases">
        <title>Complete and WGS of Bordetella genogroups.</title>
        <authorList>
            <person name="Spilker T."/>
            <person name="Lipuma J."/>
        </authorList>
    </citation>
    <scope>NUCLEOTIDE SEQUENCE [LARGE SCALE GENOMIC DNA]</scope>
    <source>
        <strain evidence="2">AU16122</strain>
    </source>
</reference>
<keyword evidence="2" id="KW-1185">Reference proteome</keyword>
<dbReference type="Pfam" id="PF05638">
    <property type="entry name" value="T6SS_HCP"/>
    <property type="match status" value="1"/>
</dbReference>
<dbReference type="InterPro" id="IPR036624">
    <property type="entry name" value="Hcp1-lik_sf"/>
</dbReference>
<name>A0A261SIT5_9BORD</name>
<comment type="caution">
    <text evidence="1">The sequence shown here is derived from an EMBL/GenBank/DDBJ whole genome shotgun (WGS) entry which is preliminary data.</text>
</comment>
<evidence type="ECO:0000313" key="2">
    <source>
        <dbReference type="Proteomes" id="UP000216020"/>
    </source>
</evidence>
<sequence length="165" mass="17565">MAVDMFMRIEGASGESKDANHKEWTDILSFSWGATQPGSMATGGGGGSGKASFNDLHVVARIDKAAPAVMKHCAGGKHLSKVELSICKAGGTQIEYSKITLDDVMVTSVQLSGDNTATSADPEYVLVNYAFQASKVTQQYWEQTDKGGKGAESQVAWDIKQNKEA</sequence>
<accession>A0A261SIT5</accession>
<dbReference type="SUPFAM" id="SSF141452">
    <property type="entry name" value="Hcp1-like"/>
    <property type="match status" value="1"/>
</dbReference>
<protein>
    <submittedName>
        <fullName evidence="1">Hcp1 family type VI secretion system effector</fullName>
    </submittedName>
</protein>